<dbReference type="GO" id="GO:0003677">
    <property type="term" value="F:DNA binding"/>
    <property type="evidence" value="ECO:0007669"/>
    <property type="project" value="UniProtKB-KW"/>
</dbReference>
<proteinExistence type="inferred from homology"/>
<dbReference type="Pfam" id="PF12802">
    <property type="entry name" value="MarR_2"/>
    <property type="match status" value="1"/>
</dbReference>
<evidence type="ECO:0000256" key="7">
    <source>
        <dbReference type="SAM" id="Coils"/>
    </source>
</evidence>
<feature type="domain" description="HTH marR-type" evidence="8">
    <location>
        <begin position="1"/>
        <end position="119"/>
    </location>
</feature>
<reference evidence="9 10" key="1">
    <citation type="journal article" date="2022" name="ISME Commun">
        <title>Vulcanimicrobium alpinus gen. nov. sp. nov., the first cultivated representative of the candidate phylum 'Eremiobacterota', is a metabolically versatile aerobic anoxygenic phototroph.</title>
        <authorList>
            <person name="Yabe S."/>
            <person name="Muto K."/>
            <person name="Abe K."/>
            <person name="Yokota A."/>
            <person name="Staudigel H."/>
            <person name="Tebo B.M."/>
        </authorList>
    </citation>
    <scope>NUCLEOTIDE SEQUENCE [LARGE SCALE GENOMIC DNA]</scope>
    <source>
        <strain evidence="9 10">WC8-2</strain>
    </source>
</reference>
<evidence type="ECO:0000259" key="8">
    <source>
        <dbReference type="PROSITE" id="PS50995"/>
    </source>
</evidence>
<dbReference type="PANTHER" id="PTHR33376:SF7">
    <property type="entry name" value="C4-DICARBOXYLATE-BINDING PROTEIN DCTB"/>
    <property type="match status" value="1"/>
</dbReference>
<sequence length="450" mass="48057">MVREYNRRLRPYGLSYVPYFVLLLLVAGDEGLRPSDVAAELRLDASSLSGHLDRLEASGLLERRPDAADRRVIRAHATDAGRALAARLEPIGRALCSLEADLDAAALARIDRVVQTIAAGTAQAPERGAPALRPRAGVVTTLRAATLTVPRSIVGRILTRFAVLVEQRTGGAIRIVLDLPSAARGGELQTLVDVRSGDVAIASVTVPVAGNLIPDAQLIELPYLLDDFAHAHAFLDGPFAAGVLADAQAFGLEGLGYAANGFRSVTTRDVAVRAPADVAQLRLRVQQSPINVHLAEAFRAVAVPLPFPRLAEALAACEIDAQENALANVAGLELWRSQRYLTLTRHAVSVAALFANAEILAGLGSRAAIVRSAMRDAIAEQRLQAERLEAELHAELARRMTLIELDEAARDRFVAAMRVVDDRIARALGPDAIARVRDASLAARPVPTLA</sequence>
<gene>
    <name evidence="9" type="ORF">WPS_30980</name>
</gene>
<keyword evidence="7" id="KW-0175">Coiled coil</keyword>
<dbReference type="Gene3D" id="1.10.10.10">
    <property type="entry name" value="Winged helix-like DNA-binding domain superfamily/Winged helix DNA-binding domain"/>
    <property type="match status" value="1"/>
</dbReference>
<dbReference type="Gene3D" id="3.40.190.170">
    <property type="entry name" value="Bacterial extracellular solute-binding protein, family 7"/>
    <property type="match status" value="1"/>
</dbReference>
<dbReference type="Pfam" id="PF03480">
    <property type="entry name" value="DctP"/>
    <property type="match status" value="1"/>
</dbReference>
<evidence type="ECO:0000313" key="9">
    <source>
        <dbReference type="EMBL" id="BDE07822.1"/>
    </source>
</evidence>
<dbReference type="PANTHER" id="PTHR33376">
    <property type="match status" value="1"/>
</dbReference>
<evidence type="ECO:0000256" key="4">
    <source>
        <dbReference type="ARBA" id="ARBA00023015"/>
    </source>
</evidence>
<evidence type="ECO:0000256" key="6">
    <source>
        <dbReference type="ARBA" id="ARBA00023163"/>
    </source>
</evidence>
<dbReference type="NCBIfam" id="NF037995">
    <property type="entry name" value="TRAP_S1"/>
    <property type="match status" value="1"/>
</dbReference>
<dbReference type="InterPro" id="IPR023187">
    <property type="entry name" value="Tscrpt_reg_MarR-type_CS"/>
</dbReference>
<organism evidence="9 10">
    <name type="scientific">Vulcanimicrobium alpinum</name>
    <dbReference type="NCBI Taxonomy" id="3016050"/>
    <lineage>
        <taxon>Bacteria</taxon>
        <taxon>Bacillati</taxon>
        <taxon>Vulcanimicrobiota</taxon>
        <taxon>Vulcanimicrobiia</taxon>
        <taxon>Vulcanimicrobiales</taxon>
        <taxon>Vulcanimicrobiaceae</taxon>
        <taxon>Vulcanimicrobium</taxon>
    </lineage>
</organism>
<accession>A0AAN1Y0I7</accession>
<comment type="similarity">
    <text evidence="1">Belongs to the bacterial solute-binding protein 7 family.</text>
</comment>
<dbReference type="SUPFAM" id="SSF46785">
    <property type="entry name" value="Winged helix' DNA-binding domain"/>
    <property type="match status" value="1"/>
</dbReference>
<dbReference type="PRINTS" id="PR00598">
    <property type="entry name" value="HTHMARR"/>
</dbReference>
<keyword evidence="4" id="KW-0805">Transcription regulation</keyword>
<dbReference type="InterPro" id="IPR036390">
    <property type="entry name" value="WH_DNA-bd_sf"/>
</dbReference>
<dbReference type="SMART" id="SM00347">
    <property type="entry name" value="HTH_MARR"/>
    <property type="match status" value="1"/>
</dbReference>
<keyword evidence="3" id="KW-0732">Signal</keyword>
<dbReference type="PROSITE" id="PS50995">
    <property type="entry name" value="HTH_MARR_2"/>
    <property type="match status" value="1"/>
</dbReference>
<evidence type="ECO:0000256" key="2">
    <source>
        <dbReference type="ARBA" id="ARBA00022448"/>
    </source>
</evidence>
<dbReference type="InterPro" id="IPR038404">
    <property type="entry name" value="TRAP_DctP_sf"/>
</dbReference>
<dbReference type="CDD" id="cd13603">
    <property type="entry name" value="PBP2_TRAP_Siap_TeaA_like"/>
    <property type="match status" value="1"/>
</dbReference>
<dbReference type="Proteomes" id="UP001317532">
    <property type="component" value="Chromosome"/>
</dbReference>
<keyword evidence="2" id="KW-0813">Transport</keyword>
<dbReference type="KEGG" id="vab:WPS_30980"/>
<dbReference type="GO" id="GO:0055085">
    <property type="term" value="P:transmembrane transport"/>
    <property type="evidence" value="ECO:0007669"/>
    <property type="project" value="InterPro"/>
</dbReference>
<name>A0AAN1Y0I7_UNVUL</name>
<dbReference type="PROSITE" id="PS01117">
    <property type="entry name" value="HTH_MARR_1"/>
    <property type="match status" value="1"/>
</dbReference>
<evidence type="ECO:0000256" key="5">
    <source>
        <dbReference type="ARBA" id="ARBA00023125"/>
    </source>
</evidence>
<dbReference type="InterPro" id="IPR018389">
    <property type="entry name" value="DctP_fam"/>
</dbReference>
<feature type="coiled-coil region" evidence="7">
    <location>
        <begin position="371"/>
        <end position="398"/>
    </location>
</feature>
<dbReference type="GO" id="GO:0003700">
    <property type="term" value="F:DNA-binding transcription factor activity"/>
    <property type="evidence" value="ECO:0007669"/>
    <property type="project" value="InterPro"/>
</dbReference>
<dbReference type="InterPro" id="IPR000835">
    <property type="entry name" value="HTH_MarR-typ"/>
</dbReference>
<protein>
    <recommendedName>
        <fullName evidence="8">HTH marR-type domain-containing protein</fullName>
    </recommendedName>
</protein>
<keyword evidence="10" id="KW-1185">Reference proteome</keyword>
<evidence type="ECO:0000313" key="10">
    <source>
        <dbReference type="Proteomes" id="UP001317532"/>
    </source>
</evidence>
<keyword evidence="5" id="KW-0238">DNA-binding</keyword>
<evidence type="ECO:0000256" key="3">
    <source>
        <dbReference type="ARBA" id="ARBA00022729"/>
    </source>
</evidence>
<dbReference type="AlphaFoldDB" id="A0AAN1Y0I7"/>
<dbReference type="InterPro" id="IPR036388">
    <property type="entry name" value="WH-like_DNA-bd_sf"/>
</dbReference>
<keyword evidence="6" id="KW-0804">Transcription</keyword>
<dbReference type="EMBL" id="AP025523">
    <property type="protein sequence ID" value="BDE07822.1"/>
    <property type="molecule type" value="Genomic_DNA"/>
</dbReference>
<evidence type="ECO:0000256" key="1">
    <source>
        <dbReference type="ARBA" id="ARBA00009023"/>
    </source>
</evidence>